<evidence type="ECO:0000313" key="4">
    <source>
        <dbReference type="Proteomes" id="UP000288178"/>
    </source>
</evidence>
<proteinExistence type="predicted"/>
<evidence type="ECO:0000259" key="1">
    <source>
        <dbReference type="Pfam" id="PF13391"/>
    </source>
</evidence>
<dbReference type="PIRSF" id="PIRSF030850">
    <property type="entry name" value="UCP030850"/>
    <property type="match status" value="1"/>
</dbReference>
<name>A0A437JVJ8_9BURK</name>
<dbReference type="NCBIfam" id="NF045808">
    <property type="entry name" value="PT-DNA_restrict"/>
    <property type="match status" value="1"/>
</dbReference>
<keyword evidence="4" id="KW-1185">Reference proteome</keyword>
<dbReference type="RefSeq" id="WP_128198322.1">
    <property type="nucleotide sequence ID" value="NZ_SACT01000003.1"/>
</dbReference>
<dbReference type="Proteomes" id="UP000288178">
    <property type="component" value="Unassembled WGS sequence"/>
</dbReference>
<dbReference type="InterPro" id="IPR011396">
    <property type="entry name" value="PT_DNA_restrict"/>
</dbReference>
<reference evidence="3 4" key="1">
    <citation type="submission" date="2019-01" db="EMBL/GenBank/DDBJ databases">
        <authorList>
            <person name="Chen W.-M."/>
        </authorList>
    </citation>
    <scope>NUCLEOTIDE SEQUENCE [LARGE SCALE GENOMIC DNA]</scope>
    <source>
        <strain evidence="3 4">ICH-3</strain>
    </source>
</reference>
<keyword evidence="3" id="KW-0255">Endonuclease</keyword>
<organism evidence="3 4">
    <name type="scientific">Rubrivivax albus</name>
    <dbReference type="NCBI Taxonomy" id="2499835"/>
    <lineage>
        <taxon>Bacteria</taxon>
        <taxon>Pseudomonadati</taxon>
        <taxon>Pseudomonadota</taxon>
        <taxon>Betaproteobacteria</taxon>
        <taxon>Burkholderiales</taxon>
        <taxon>Sphaerotilaceae</taxon>
        <taxon>Rubrivivax</taxon>
    </lineage>
</organism>
<dbReference type="Pfam" id="PF13391">
    <property type="entry name" value="HNH_2"/>
    <property type="match status" value="1"/>
</dbReference>
<dbReference type="EMBL" id="SACT01000003">
    <property type="protein sequence ID" value="RVT51320.1"/>
    <property type="molecule type" value="Genomic_DNA"/>
</dbReference>
<comment type="caution">
    <text evidence="3">The sequence shown here is derived from an EMBL/GenBank/DDBJ whole genome shotgun (WGS) entry which is preliminary data.</text>
</comment>
<feature type="domain" description="ScoMcrA-like DNA sulfur-binding" evidence="2">
    <location>
        <begin position="8"/>
        <end position="154"/>
    </location>
</feature>
<gene>
    <name evidence="3" type="ORF">ENE75_10775</name>
</gene>
<feature type="domain" description="HNH nuclease" evidence="1">
    <location>
        <begin position="185"/>
        <end position="239"/>
    </location>
</feature>
<keyword evidence="3" id="KW-0540">Nuclease</keyword>
<sequence length="298" mass="33373">MQAPTGVAKMAELAIWRRGDVRAPHKPLLLLLALARRRKGITDFPYSDCEPLLAKLLREFGRSARSVHPEYPFWRLQNDGVWIVDTGRPLKTRASNSDPPRSELRSAGAIGRFTPQICEEFSSNPTLIDTTARQLLDAHFPSSLHEDILCAVGLPLDLDSPGLRDRRSRDPAFRLAVLQAYAYNCAICGLDLRIGNLTIGLEAAHIRWYQASGPDIVPNGLALCSLHHKLFDYGAVTIDENSRVLVSEQAHGTAGFEEHLIRHHGQKLRSTVRPEDKPLSSYTQWHRLQVFKARARPA</sequence>
<keyword evidence="3" id="KW-0378">Hydrolase</keyword>
<accession>A0A437JVJ8</accession>
<dbReference type="InterPro" id="IPR058813">
    <property type="entry name" value="DNA-SBD_ScoMcrA"/>
</dbReference>
<dbReference type="InterPro" id="IPR003615">
    <property type="entry name" value="HNH_nuc"/>
</dbReference>
<dbReference type="OrthoDB" id="9811869at2"/>
<dbReference type="GO" id="GO:0004519">
    <property type="term" value="F:endonuclease activity"/>
    <property type="evidence" value="ECO:0007669"/>
    <property type="project" value="UniProtKB-KW"/>
</dbReference>
<evidence type="ECO:0000313" key="3">
    <source>
        <dbReference type="EMBL" id="RVT51320.1"/>
    </source>
</evidence>
<protein>
    <submittedName>
        <fullName evidence="3">HNH endonuclease</fullName>
    </submittedName>
</protein>
<dbReference type="Pfam" id="PF26340">
    <property type="entry name" value="DNA-SBD_ScoMcrA"/>
    <property type="match status" value="1"/>
</dbReference>
<dbReference type="AlphaFoldDB" id="A0A437JVJ8"/>
<evidence type="ECO:0000259" key="2">
    <source>
        <dbReference type="Pfam" id="PF26340"/>
    </source>
</evidence>